<organism evidence="1">
    <name type="scientific">Sediminibacterium sp. KACHI17</name>
    <dbReference type="NCBI Taxonomy" id="1751071"/>
    <lineage>
        <taxon>Bacteria</taxon>
        <taxon>Pseudomonadati</taxon>
        <taxon>Bacteroidota</taxon>
        <taxon>Chitinophagia</taxon>
        <taxon>Chitinophagales</taxon>
        <taxon>Chitinophagaceae</taxon>
        <taxon>Sediminibacterium</taxon>
    </lineage>
</organism>
<dbReference type="EMBL" id="AP029612">
    <property type="protein sequence ID" value="BFG70514.1"/>
    <property type="molecule type" value="Genomic_DNA"/>
</dbReference>
<sequence length="212" mass="24053">MQKTIMAEIPVQYYSKSIVLVDAGDVYTPGLALTKKREEVVTQIKRIYFSNLPDVLKKDLQMPVFTDTTLTEGEKALLLQNDNNVRAKIMERYKANIIILLQNYEGGFSQDEIQRSRNTDGSISKQATYSVFFNTNMTIIQGDQLYRKRITASKYHSQRQVLSGLLARGPGYEANKKDIAEMAQRNASNVSGLFRDRRGVVNGRGEFIETGR</sequence>
<reference evidence="1" key="1">
    <citation type="submission" date="2024-02" db="EMBL/GenBank/DDBJ databases">
        <title>Sediminibacterium planktonica sp. nov. and Sediminibacterium longus sp. nov., isolated from surface lake and river water.</title>
        <authorList>
            <person name="Watanabe K."/>
            <person name="Takemine S."/>
            <person name="Ishii Y."/>
            <person name="Ogata Y."/>
            <person name="Shindo C."/>
            <person name="Suda W."/>
        </authorList>
    </citation>
    <scope>NUCLEOTIDE SEQUENCE</scope>
    <source>
        <strain evidence="1">KACHI17</strain>
    </source>
</reference>
<dbReference type="RefSeq" id="WP_353548156.1">
    <property type="nucleotide sequence ID" value="NZ_AP029612.1"/>
</dbReference>
<dbReference type="AlphaFoldDB" id="A0AAT9GIM9"/>
<protein>
    <submittedName>
        <fullName evidence="1">Uncharacterized protein</fullName>
    </submittedName>
</protein>
<name>A0AAT9GIM9_9BACT</name>
<proteinExistence type="predicted"/>
<gene>
    <name evidence="1" type="ORF">KACHI17_13950</name>
</gene>
<accession>A0AAT9GIM9</accession>
<evidence type="ECO:0000313" key="1">
    <source>
        <dbReference type="EMBL" id="BFG70514.1"/>
    </source>
</evidence>